<protein>
    <submittedName>
        <fullName evidence="1">Uncharacterized protein</fullName>
    </submittedName>
</protein>
<dbReference type="AlphaFoldDB" id="A0A382QGK3"/>
<sequence length="106" mass="12567">MRIGIDLDNTLIDYTEAFLYGAHQFELIPENWSGQKIELKSLIQSHSKGEQEWQRLQGKVYGHWIHKARLYSGVFRFLWRCRLRGWGTIVVSHKTEYGHFDTDKIS</sequence>
<dbReference type="InterPro" id="IPR023214">
    <property type="entry name" value="HAD_sf"/>
</dbReference>
<organism evidence="1">
    <name type="scientific">marine metagenome</name>
    <dbReference type="NCBI Taxonomy" id="408172"/>
    <lineage>
        <taxon>unclassified sequences</taxon>
        <taxon>metagenomes</taxon>
        <taxon>ecological metagenomes</taxon>
    </lineage>
</organism>
<name>A0A382QGK3_9ZZZZ</name>
<feature type="non-terminal residue" evidence="1">
    <location>
        <position position="106"/>
    </location>
</feature>
<dbReference type="EMBL" id="UINC01114382">
    <property type="protein sequence ID" value="SVC84649.1"/>
    <property type="molecule type" value="Genomic_DNA"/>
</dbReference>
<accession>A0A382QGK3</accession>
<proteinExistence type="predicted"/>
<gene>
    <name evidence="1" type="ORF">METZ01_LOCUS337503</name>
</gene>
<evidence type="ECO:0000313" key="1">
    <source>
        <dbReference type="EMBL" id="SVC84649.1"/>
    </source>
</evidence>
<dbReference type="SUPFAM" id="SSF56784">
    <property type="entry name" value="HAD-like"/>
    <property type="match status" value="1"/>
</dbReference>
<dbReference type="Gene3D" id="3.40.50.1000">
    <property type="entry name" value="HAD superfamily/HAD-like"/>
    <property type="match status" value="1"/>
</dbReference>
<dbReference type="InterPro" id="IPR036412">
    <property type="entry name" value="HAD-like_sf"/>
</dbReference>
<reference evidence="1" key="1">
    <citation type="submission" date="2018-05" db="EMBL/GenBank/DDBJ databases">
        <authorList>
            <person name="Lanie J.A."/>
            <person name="Ng W.-L."/>
            <person name="Kazmierczak K.M."/>
            <person name="Andrzejewski T.M."/>
            <person name="Davidsen T.M."/>
            <person name="Wayne K.J."/>
            <person name="Tettelin H."/>
            <person name="Glass J.I."/>
            <person name="Rusch D."/>
            <person name="Podicherti R."/>
            <person name="Tsui H.-C.T."/>
            <person name="Winkler M.E."/>
        </authorList>
    </citation>
    <scope>NUCLEOTIDE SEQUENCE</scope>
</reference>